<dbReference type="STRING" id="1123014.SAMN02745746_03139"/>
<evidence type="ECO:0000256" key="2">
    <source>
        <dbReference type="ARBA" id="ARBA00021549"/>
    </source>
</evidence>
<dbReference type="GO" id="GO:0015628">
    <property type="term" value="P:protein secretion by the type II secretion system"/>
    <property type="evidence" value="ECO:0007669"/>
    <property type="project" value="InterPro"/>
</dbReference>
<keyword evidence="3" id="KW-1003">Cell membrane</keyword>
<evidence type="ECO:0000256" key="3">
    <source>
        <dbReference type="ARBA" id="ARBA00022475"/>
    </source>
</evidence>
<dbReference type="EMBL" id="FXAG01000019">
    <property type="protein sequence ID" value="SMF41965.1"/>
    <property type="molecule type" value="Genomic_DNA"/>
</dbReference>
<dbReference type="Proteomes" id="UP000192920">
    <property type="component" value="Unassembled WGS sequence"/>
</dbReference>
<dbReference type="Pfam" id="PF12019">
    <property type="entry name" value="GspH"/>
    <property type="match status" value="1"/>
</dbReference>
<name>A0A1Y6C3H9_9NEIS</name>
<keyword evidence="8 11" id="KW-0472">Membrane</keyword>
<dbReference type="NCBIfam" id="TIGR02532">
    <property type="entry name" value="IV_pilin_GFxxxE"/>
    <property type="match status" value="1"/>
</dbReference>
<evidence type="ECO:0000256" key="9">
    <source>
        <dbReference type="ARBA" id="ARBA00025772"/>
    </source>
</evidence>
<sequence length="184" mass="19784">MLSRTRQVGFTLTEMLITLALMAIVLALAVPNFSVWLMNHQIRNAADTAMASLQLARAEAIRTNSLVRVSIDSTGKIWTVNTLQSDCSTVSQTLQQKNFAEDAPKVTITRTPSTVTNVTFNGLGRVMDGTTTTCSGVVALTQLNFDVTTIAAADSKDMRITLQTGGALKLCDPNVTSSTDPRKC</sequence>
<reference evidence="14" key="1">
    <citation type="submission" date="2017-04" db="EMBL/GenBank/DDBJ databases">
        <authorList>
            <person name="Varghese N."/>
            <person name="Submissions S."/>
        </authorList>
    </citation>
    <scope>NUCLEOTIDE SEQUENCE [LARGE SCALE GENOMIC DNA]</scope>
    <source>
        <strain evidence="14">DSM 22618</strain>
    </source>
</reference>
<dbReference type="InterPro" id="IPR012902">
    <property type="entry name" value="N_methyl_site"/>
</dbReference>
<keyword evidence="14" id="KW-1185">Reference proteome</keyword>
<evidence type="ECO:0000313" key="13">
    <source>
        <dbReference type="EMBL" id="SMF41965.1"/>
    </source>
</evidence>
<evidence type="ECO:0000256" key="7">
    <source>
        <dbReference type="ARBA" id="ARBA00022989"/>
    </source>
</evidence>
<evidence type="ECO:0000256" key="10">
    <source>
        <dbReference type="ARBA" id="ARBA00030775"/>
    </source>
</evidence>
<evidence type="ECO:0000256" key="8">
    <source>
        <dbReference type="ARBA" id="ARBA00023136"/>
    </source>
</evidence>
<proteinExistence type="inferred from homology"/>
<comment type="similarity">
    <text evidence="9">Belongs to the GSP H family.</text>
</comment>
<evidence type="ECO:0000256" key="6">
    <source>
        <dbReference type="ARBA" id="ARBA00022692"/>
    </source>
</evidence>
<keyword evidence="4" id="KW-0488">Methylation</keyword>
<keyword evidence="5" id="KW-0997">Cell inner membrane</keyword>
<feature type="transmembrane region" description="Helical" evidence="11">
    <location>
        <begin position="12"/>
        <end position="38"/>
    </location>
</feature>
<organism evidence="13 14">
    <name type="scientific">Pseudogulbenkiania subflava DSM 22618</name>
    <dbReference type="NCBI Taxonomy" id="1123014"/>
    <lineage>
        <taxon>Bacteria</taxon>
        <taxon>Pseudomonadati</taxon>
        <taxon>Pseudomonadota</taxon>
        <taxon>Betaproteobacteria</taxon>
        <taxon>Neisseriales</taxon>
        <taxon>Chromobacteriaceae</taxon>
        <taxon>Pseudogulbenkiania</taxon>
    </lineage>
</organism>
<evidence type="ECO:0000256" key="5">
    <source>
        <dbReference type="ARBA" id="ARBA00022519"/>
    </source>
</evidence>
<dbReference type="GO" id="GO:0005886">
    <property type="term" value="C:plasma membrane"/>
    <property type="evidence" value="ECO:0007669"/>
    <property type="project" value="UniProtKB-SubCell"/>
</dbReference>
<evidence type="ECO:0000256" key="4">
    <source>
        <dbReference type="ARBA" id="ARBA00022481"/>
    </source>
</evidence>
<dbReference type="SUPFAM" id="SSF54523">
    <property type="entry name" value="Pili subunits"/>
    <property type="match status" value="1"/>
</dbReference>
<keyword evidence="7 11" id="KW-1133">Transmembrane helix</keyword>
<dbReference type="InterPro" id="IPR022346">
    <property type="entry name" value="T2SS_GspH"/>
</dbReference>
<dbReference type="Gene3D" id="3.55.40.10">
    <property type="entry name" value="minor pseudopilin epsh domain"/>
    <property type="match status" value="1"/>
</dbReference>
<evidence type="ECO:0000256" key="1">
    <source>
        <dbReference type="ARBA" id="ARBA00004377"/>
    </source>
</evidence>
<feature type="domain" description="General secretion pathway GspH" evidence="12">
    <location>
        <begin position="45"/>
        <end position="165"/>
    </location>
</feature>
<evidence type="ECO:0000256" key="11">
    <source>
        <dbReference type="SAM" id="Phobius"/>
    </source>
</evidence>
<evidence type="ECO:0000259" key="12">
    <source>
        <dbReference type="Pfam" id="PF12019"/>
    </source>
</evidence>
<dbReference type="AlphaFoldDB" id="A0A1Y6C3H9"/>
<gene>
    <name evidence="13" type="ORF">SAMN02745746_03139</name>
</gene>
<protein>
    <recommendedName>
        <fullName evidence="2">Type II secretion system protein H</fullName>
    </recommendedName>
    <alternativeName>
        <fullName evidence="10">General secretion pathway protein H</fullName>
    </alternativeName>
</protein>
<dbReference type="RefSeq" id="WP_085277255.1">
    <property type="nucleotide sequence ID" value="NZ_FXAG01000019.1"/>
</dbReference>
<comment type="subcellular location">
    <subcellularLocation>
        <location evidence="1">Cell inner membrane</location>
        <topology evidence="1">Single-pass membrane protein</topology>
    </subcellularLocation>
</comment>
<accession>A0A1Y6C3H9</accession>
<dbReference type="GO" id="GO:0015627">
    <property type="term" value="C:type II protein secretion system complex"/>
    <property type="evidence" value="ECO:0007669"/>
    <property type="project" value="InterPro"/>
</dbReference>
<dbReference type="Pfam" id="PF07963">
    <property type="entry name" value="N_methyl"/>
    <property type="match status" value="1"/>
</dbReference>
<evidence type="ECO:0000313" key="14">
    <source>
        <dbReference type="Proteomes" id="UP000192920"/>
    </source>
</evidence>
<dbReference type="InterPro" id="IPR045584">
    <property type="entry name" value="Pilin-like"/>
</dbReference>
<keyword evidence="6 11" id="KW-0812">Transmembrane</keyword>